<dbReference type="VEuPathDB" id="CryptoDB:Cvel_14425"/>
<evidence type="ECO:0000313" key="1">
    <source>
        <dbReference type="EMBL" id="CEM04855.1"/>
    </source>
</evidence>
<feature type="non-terminal residue" evidence="1">
    <location>
        <position position="1"/>
    </location>
</feature>
<reference evidence="1" key="1">
    <citation type="submission" date="2014-11" db="EMBL/GenBank/DDBJ databases">
        <authorList>
            <person name="Otto D Thomas"/>
            <person name="Naeem Raeece"/>
        </authorList>
    </citation>
    <scope>NUCLEOTIDE SEQUENCE</scope>
</reference>
<proteinExistence type="predicted"/>
<dbReference type="AlphaFoldDB" id="A0A0G4F0I3"/>
<gene>
    <name evidence="1" type="ORF">Cvel_14425</name>
</gene>
<organism evidence="1">
    <name type="scientific">Chromera velia CCMP2878</name>
    <dbReference type="NCBI Taxonomy" id="1169474"/>
    <lineage>
        <taxon>Eukaryota</taxon>
        <taxon>Sar</taxon>
        <taxon>Alveolata</taxon>
        <taxon>Colpodellida</taxon>
        <taxon>Chromeraceae</taxon>
        <taxon>Chromera</taxon>
    </lineage>
</organism>
<dbReference type="EMBL" id="CDMZ01000029">
    <property type="protein sequence ID" value="CEM04855.1"/>
    <property type="molecule type" value="Genomic_DNA"/>
</dbReference>
<accession>A0A0G4F0I3</accession>
<protein>
    <submittedName>
        <fullName evidence="1">Uncharacterized protein</fullName>
    </submittedName>
</protein>
<name>A0A0G4F0I3_9ALVE</name>
<sequence length="39" mass="4104">AEQKARTSAASIDAEFAAAKAKLDLLSKQLSDAKSLKVQ</sequence>